<sequence length="121" mass="12915">METVSQENDLGKVRLTDRVIAITARAAALTVPGIAGMGETFLQSLSSVMSDKDTDGVHVGFKDGAVEVDLYVCVRHGMRIPAVALKLQETVKEALSDSLGIRVSAVNVNVSQVIFDKDKAK</sequence>
<comment type="similarity">
    <text evidence="1">Belongs to the asp23 family.</text>
</comment>
<dbReference type="eggNOG" id="COG1302">
    <property type="taxonomic scope" value="Bacteria"/>
</dbReference>
<dbReference type="OrthoDB" id="9793465at2"/>
<evidence type="ECO:0000256" key="1">
    <source>
        <dbReference type="ARBA" id="ARBA00005721"/>
    </source>
</evidence>
<dbReference type="PANTHER" id="PTHR34297">
    <property type="entry name" value="HYPOTHETICAL CYTOSOLIC PROTEIN-RELATED"/>
    <property type="match status" value="1"/>
</dbReference>
<proteinExistence type="inferred from homology"/>
<dbReference type="GeneID" id="98912210"/>
<evidence type="ECO:0008006" key="4">
    <source>
        <dbReference type="Google" id="ProtNLM"/>
    </source>
</evidence>
<name>H1CYQ9_9FIRM</name>
<comment type="caution">
    <text evidence="2">The sequence shown here is derived from an EMBL/GenBank/DDBJ whole genome shotgun (WGS) entry which is preliminary data.</text>
</comment>
<dbReference type="STRING" id="742743.HMPREF9453_00497"/>
<dbReference type="PATRIC" id="fig|742743.3.peg.512"/>
<evidence type="ECO:0000313" key="2">
    <source>
        <dbReference type="EMBL" id="EHO63480.1"/>
    </source>
</evidence>
<dbReference type="Proteomes" id="UP000003277">
    <property type="component" value="Unassembled WGS sequence"/>
</dbReference>
<dbReference type="EMBL" id="ADLT01000015">
    <property type="protein sequence ID" value="EHO63480.1"/>
    <property type="molecule type" value="Genomic_DNA"/>
</dbReference>
<dbReference type="InterPro" id="IPR005531">
    <property type="entry name" value="Asp23"/>
</dbReference>
<protein>
    <recommendedName>
        <fullName evidence="4">Asp23/Gls24 family envelope stress response protein</fullName>
    </recommendedName>
</protein>
<accession>H1CYQ9</accession>
<evidence type="ECO:0000313" key="3">
    <source>
        <dbReference type="Proteomes" id="UP000003277"/>
    </source>
</evidence>
<keyword evidence="3" id="KW-1185">Reference proteome</keyword>
<dbReference type="HOGENOM" id="CLU_113198_4_1_9"/>
<dbReference type="Pfam" id="PF03780">
    <property type="entry name" value="Asp23"/>
    <property type="match status" value="1"/>
</dbReference>
<reference evidence="2 3" key="1">
    <citation type="submission" date="2011-11" db="EMBL/GenBank/DDBJ databases">
        <title>The Genome Sequence of Dialister succinatiphilus YIT 11850.</title>
        <authorList>
            <consortium name="The Broad Institute Genome Sequencing Platform"/>
            <person name="Earl A."/>
            <person name="Ward D."/>
            <person name="Feldgarden M."/>
            <person name="Gevers D."/>
            <person name="Morotomi M."/>
            <person name="Young S.K."/>
            <person name="Zeng Q."/>
            <person name="Gargeya S."/>
            <person name="Fitzgerald M."/>
            <person name="Haas B."/>
            <person name="Abouelleil A."/>
            <person name="Alvarado L."/>
            <person name="Arachchi H.M."/>
            <person name="Berlin A."/>
            <person name="Brown A."/>
            <person name="Chapman S.B."/>
            <person name="Dunbar C."/>
            <person name="Gearin G."/>
            <person name="Goldberg J."/>
            <person name="Griggs A."/>
            <person name="Gujja S."/>
            <person name="Heiman D."/>
            <person name="Howarth C."/>
            <person name="Lui A."/>
            <person name="MacDonald P.J.P."/>
            <person name="Montmayeur A."/>
            <person name="Murphy C."/>
            <person name="Neiman D."/>
            <person name="Pearson M."/>
            <person name="Priest M."/>
            <person name="Roberts A."/>
            <person name="Saif S."/>
            <person name="Shea T."/>
            <person name="Sisk P."/>
            <person name="Stolte C."/>
            <person name="Sykes S."/>
            <person name="Wortman J."/>
            <person name="Nusbaum C."/>
            <person name="Birren B."/>
        </authorList>
    </citation>
    <scope>NUCLEOTIDE SEQUENCE [LARGE SCALE GENOMIC DNA]</scope>
    <source>
        <strain evidence="2 3">YIT 11850</strain>
    </source>
</reference>
<dbReference type="RefSeq" id="WP_008859001.1">
    <property type="nucleotide sequence ID" value="NZ_JH591187.1"/>
</dbReference>
<organism evidence="2 3">
    <name type="scientific">Dialister succinatiphilus YIT 11850</name>
    <dbReference type="NCBI Taxonomy" id="742743"/>
    <lineage>
        <taxon>Bacteria</taxon>
        <taxon>Bacillati</taxon>
        <taxon>Bacillota</taxon>
        <taxon>Negativicutes</taxon>
        <taxon>Veillonellales</taxon>
        <taxon>Veillonellaceae</taxon>
        <taxon>Dialister</taxon>
    </lineage>
</organism>
<gene>
    <name evidence="2" type="ORF">HMPREF9453_00497</name>
</gene>
<dbReference type="AlphaFoldDB" id="H1CYQ9"/>